<evidence type="ECO:0000259" key="1">
    <source>
        <dbReference type="PROSITE" id="PS50234"/>
    </source>
</evidence>
<reference evidence="2" key="1">
    <citation type="submission" date="2021-02" db="EMBL/GenBank/DDBJ databases">
        <authorList>
            <person name="Nowell W R."/>
        </authorList>
    </citation>
    <scope>NUCLEOTIDE SEQUENCE</scope>
</reference>
<dbReference type="InterPro" id="IPR002035">
    <property type="entry name" value="VWF_A"/>
</dbReference>
<sequence>MAEYFKLPCFNQENYVEIKLPRPEGSAGTNHANDGNGTEIICCVDTSGSMAGSPINNVCEVLRDIYQRTQKDYRLFTYNTQTDTKRTLKTLFEQNTNLQASGGTAFACIFTSIKDYLLQNSSSKKATTFIFMTDGQDNEPNSQALKKSIEMLKLILSGMTNSPPITFHVIGFGEVNDQFLNQIRTFGTRQGLFRYSTESKELQNNFNDMFEYALNVREFIIKFSNGKTYTANSIDNETVGFLTNDDDDLTSVTELTLTDDTKTTTNLPLTQMTNIRAIHLLRALNLISPQNEEHVKSIQTYLNTIQVTHSKNIMERLEAEQIHQEIDQRMMEYRQIFTQLKMNQVPERVKLQLSALRHDAVFANTQRKKKLDLRVNKNADYFKKTDISGILQGYKDSITPDTWQMIKEQKQEWVDVYSNEDIYEIMRKSPDNILCLGNHCTRKNPFSILVQRSEEAVTNPTKGLKLLNVTNTIISYDSFINAMNVAKNDLQQTQGEFTILNDLYCVAGALSNERINAVIPLYINDEHMKRIRILEGIWLGYLYTLDSYGYDKQQEVAILKLLCEIIQQRTDTQRQKQILFELEKVCKFIINESQGFKTAEQYGEKTYEKLLNRLVLVNSQEYDLRIPLMIGYLKDNVTSVLLPIYYEYLRQQYQNKYNKRSLETKQIVENLVYGCEVKHQTMTVSTNNRDNITTINSDPDYIEKSYIDYYHDELCEPIQLLKEKINNENQRLIVSDAIEVDYIKSLLLPIPDFINNLLNYCPKIDKDYIDKHLDYAHLRWELLVTFYYLIYSDTNSGALQNLPKEENILSVIDQRLQSGKEHVVDYDYSTENIRLVSYVALNCKTLEGFAGLMRKYCSQCRGPLFTEIFKQLLPPSDDNENDSIAGKITKKDKLIALITNQIPTTTTIKPFYNTKNYQRQSYYDGRMDSLYEFINNNEVTEIQLHHLEKIVVYCRGRSTLPDRKSRKQRLHCYVLF</sequence>
<evidence type="ECO:0000313" key="2">
    <source>
        <dbReference type="EMBL" id="CAF3739504.1"/>
    </source>
</evidence>
<evidence type="ECO:0000313" key="3">
    <source>
        <dbReference type="Proteomes" id="UP000663881"/>
    </source>
</evidence>
<organism evidence="2 3">
    <name type="scientific">Adineta steineri</name>
    <dbReference type="NCBI Taxonomy" id="433720"/>
    <lineage>
        <taxon>Eukaryota</taxon>
        <taxon>Metazoa</taxon>
        <taxon>Spiralia</taxon>
        <taxon>Gnathifera</taxon>
        <taxon>Rotifera</taxon>
        <taxon>Eurotatoria</taxon>
        <taxon>Bdelloidea</taxon>
        <taxon>Adinetida</taxon>
        <taxon>Adinetidae</taxon>
        <taxon>Adineta</taxon>
    </lineage>
</organism>
<comment type="caution">
    <text evidence="2">The sequence shown here is derived from an EMBL/GenBank/DDBJ whole genome shotgun (WGS) entry which is preliminary data.</text>
</comment>
<protein>
    <recommendedName>
        <fullName evidence="1">VWFA domain-containing protein</fullName>
    </recommendedName>
</protein>
<dbReference type="PROSITE" id="PS50234">
    <property type="entry name" value="VWFA"/>
    <property type="match status" value="1"/>
</dbReference>
<feature type="domain" description="VWFA" evidence="1">
    <location>
        <begin position="39"/>
        <end position="209"/>
    </location>
</feature>
<dbReference type="Gene3D" id="3.40.50.410">
    <property type="entry name" value="von Willebrand factor, type A domain"/>
    <property type="match status" value="1"/>
</dbReference>
<dbReference type="InterPro" id="IPR036465">
    <property type="entry name" value="vWFA_dom_sf"/>
</dbReference>
<dbReference type="AlphaFoldDB" id="A0A818XGY9"/>
<dbReference type="Proteomes" id="UP000663881">
    <property type="component" value="Unassembled WGS sequence"/>
</dbReference>
<dbReference type="Pfam" id="PF00092">
    <property type="entry name" value="VWA"/>
    <property type="match status" value="1"/>
</dbReference>
<dbReference type="SUPFAM" id="SSF53300">
    <property type="entry name" value="vWA-like"/>
    <property type="match status" value="1"/>
</dbReference>
<gene>
    <name evidence="2" type="ORF">OKA104_LOCUS15007</name>
</gene>
<dbReference type="CDD" id="cd00198">
    <property type="entry name" value="vWFA"/>
    <property type="match status" value="1"/>
</dbReference>
<name>A0A818XGY9_9BILA</name>
<accession>A0A818XGY9</accession>
<dbReference type="EMBL" id="CAJOAY010000813">
    <property type="protein sequence ID" value="CAF3739504.1"/>
    <property type="molecule type" value="Genomic_DNA"/>
</dbReference>
<proteinExistence type="predicted"/>